<dbReference type="AlphaFoldDB" id="A0A1Z4LWG4"/>
<keyword evidence="2" id="KW-1185">Reference proteome</keyword>
<gene>
    <name evidence="1" type="ORF">NIES267_50970</name>
</gene>
<reference evidence="1 2" key="1">
    <citation type="submission" date="2017-06" db="EMBL/GenBank/DDBJ databases">
        <title>Genome sequencing of cyanobaciteial culture collection at National Institute for Environmental Studies (NIES).</title>
        <authorList>
            <person name="Hirose Y."/>
            <person name="Shimura Y."/>
            <person name="Fujisawa T."/>
            <person name="Nakamura Y."/>
            <person name="Kawachi M."/>
        </authorList>
    </citation>
    <scope>NUCLEOTIDE SEQUENCE [LARGE SCALE GENOMIC DNA]</scope>
    <source>
        <strain evidence="1 2">NIES-267</strain>
    </source>
</reference>
<dbReference type="EMBL" id="AP018227">
    <property type="protein sequence ID" value="BAY85597.1"/>
    <property type="molecule type" value="Genomic_DNA"/>
</dbReference>
<proteinExistence type="predicted"/>
<accession>A0A1Z4LWG4</accession>
<dbReference type="Proteomes" id="UP000218418">
    <property type="component" value="Chromosome"/>
</dbReference>
<organism evidence="1 2">
    <name type="scientific">Calothrix parasitica NIES-267</name>
    <dbReference type="NCBI Taxonomy" id="1973488"/>
    <lineage>
        <taxon>Bacteria</taxon>
        <taxon>Bacillati</taxon>
        <taxon>Cyanobacteriota</taxon>
        <taxon>Cyanophyceae</taxon>
        <taxon>Nostocales</taxon>
        <taxon>Calotrichaceae</taxon>
        <taxon>Calothrix</taxon>
    </lineage>
</organism>
<evidence type="ECO:0000313" key="2">
    <source>
        <dbReference type="Proteomes" id="UP000218418"/>
    </source>
</evidence>
<sequence>MPLSKVDSRPCGYPASGDANANAIAFLRNALTHVQEKTLI</sequence>
<name>A0A1Z4LWG4_9CYAN</name>
<protein>
    <submittedName>
        <fullName evidence="1">Uncharacterized protein</fullName>
    </submittedName>
</protein>
<evidence type="ECO:0000313" key="1">
    <source>
        <dbReference type="EMBL" id="BAY85597.1"/>
    </source>
</evidence>